<dbReference type="EMBL" id="QEKO01000003">
    <property type="protein sequence ID" value="PVY61677.1"/>
    <property type="molecule type" value="Genomic_DNA"/>
</dbReference>
<gene>
    <name evidence="2" type="ORF">C7440_2407</name>
</gene>
<dbReference type="InterPro" id="IPR032710">
    <property type="entry name" value="NTF2-like_dom_sf"/>
</dbReference>
<protein>
    <submittedName>
        <fullName evidence="2">Carboxymethylenebutenolidase</fullName>
    </submittedName>
</protein>
<organism evidence="2 3">
    <name type="scientific">Pusillimonas noertemannii</name>
    <dbReference type="NCBI Taxonomy" id="305977"/>
    <lineage>
        <taxon>Bacteria</taxon>
        <taxon>Pseudomonadati</taxon>
        <taxon>Pseudomonadota</taxon>
        <taxon>Betaproteobacteria</taxon>
        <taxon>Burkholderiales</taxon>
        <taxon>Alcaligenaceae</taxon>
        <taxon>Pusillimonas</taxon>
    </lineage>
</organism>
<name>A0A2U1CKZ6_9BURK</name>
<dbReference type="Proteomes" id="UP000246145">
    <property type="component" value="Unassembled WGS sequence"/>
</dbReference>
<dbReference type="SUPFAM" id="SSF54427">
    <property type="entry name" value="NTF2-like"/>
    <property type="match status" value="1"/>
</dbReference>
<dbReference type="AlphaFoldDB" id="A0A2U1CKZ6"/>
<dbReference type="PANTHER" id="PTHR46623">
    <property type="entry name" value="CARBOXYMETHYLENEBUTENOLIDASE-RELATED"/>
    <property type="match status" value="1"/>
</dbReference>
<dbReference type="SUPFAM" id="SSF53474">
    <property type="entry name" value="alpha/beta-Hydrolases"/>
    <property type="match status" value="1"/>
</dbReference>
<comment type="caution">
    <text evidence="2">The sequence shown here is derived from an EMBL/GenBank/DDBJ whole genome shotgun (WGS) entry which is preliminary data.</text>
</comment>
<sequence>MTNEWITVQCAGSGAMEGYLALPPKGRGPGIVLCQEIFGVTAGLRAVADNLAQEGYVVLVPDLFWRLQPRIELSFSKEDVAHARDLAKRLDQQLVMDDIRDAVETLKNHPACQGQIGTVGFCLGGRLSVLAAAAGYVSCAVAYYPVALHNHLEKLATTQVPVVVHYGELDPLSPAPAIEAVVEALSSNREARVHVYDGVDHGFADTQRAVYDAPAAGMAYSRSLGVLRKVLGPWYDLNALWEAHRACEFVTRDADATMATMVPEPYVNHVPTLIGGYGQIELHRFYRDHFIPNNPADMHTIPISRTVGVDRVVNEGIMCFTHDREVEWMLPGIPPTGRYVEVPLVGIITFKGDKLMHEHIYWDQASVLVQIGLLDPAGLPVAGRESAQKVVDPSLPANALLPQFTHQKDA</sequence>
<evidence type="ECO:0000259" key="1">
    <source>
        <dbReference type="Pfam" id="PF01738"/>
    </source>
</evidence>
<evidence type="ECO:0000313" key="2">
    <source>
        <dbReference type="EMBL" id="PVY61677.1"/>
    </source>
</evidence>
<dbReference type="Pfam" id="PF01738">
    <property type="entry name" value="DLH"/>
    <property type="match status" value="1"/>
</dbReference>
<accession>A0A2U1CKZ6</accession>
<dbReference type="Gene3D" id="3.10.450.50">
    <property type="match status" value="1"/>
</dbReference>
<evidence type="ECO:0000313" key="3">
    <source>
        <dbReference type="Proteomes" id="UP000246145"/>
    </source>
</evidence>
<keyword evidence="3" id="KW-1185">Reference proteome</keyword>
<dbReference type="PANTHER" id="PTHR46623:SF6">
    <property type="entry name" value="ALPHA_BETA-HYDROLASES SUPERFAMILY PROTEIN"/>
    <property type="match status" value="1"/>
</dbReference>
<dbReference type="OrthoDB" id="9787933at2"/>
<reference evidence="2 3" key="1">
    <citation type="submission" date="2018-04" db="EMBL/GenBank/DDBJ databases">
        <title>Genomic Encyclopedia of Type Strains, Phase IV (KMG-IV): sequencing the most valuable type-strain genomes for metagenomic binning, comparative biology and taxonomic classification.</title>
        <authorList>
            <person name="Goeker M."/>
        </authorList>
    </citation>
    <scope>NUCLEOTIDE SEQUENCE [LARGE SCALE GENOMIC DNA]</scope>
    <source>
        <strain evidence="2 3">DSM 10065</strain>
    </source>
</reference>
<dbReference type="InterPro" id="IPR051049">
    <property type="entry name" value="Dienelactone_hydrolase-like"/>
</dbReference>
<dbReference type="InterPro" id="IPR029058">
    <property type="entry name" value="AB_hydrolase_fold"/>
</dbReference>
<dbReference type="Gene3D" id="3.40.50.1820">
    <property type="entry name" value="alpha/beta hydrolase"/>
    <property type="match status" value="1"/>
</dbReference>
<dbReference type="InterPro" id="IPR002925">
    <property type="entry name" value="Dienelactn_hydro"/>
</dbReference>
<feature type="domain" description="Dienelactone hydrolase" evidence="1">
    <location>
        <begin position="16"/>
        <end position="230"/>
    </location>
</feature>
<proteinExistence type="predicted"/>
<dbReference type="RefSeq" id="WP_116518699.1">
    <property type="nucleotide sequence ID" value="NZ_JACCEX010000003.1"/>
</dbReference>
<dbReference type="GO" id="GO:0016787">
    <property type="term" value="F:hydrolase activity"/>
    <property type="evidence" value="ECO:0007669"/>
    <property type="project" value="InterPro"/>
</dbReference>